<accession>A0ABT4XD39</accession>
<dbReference type="GO" id="GO:0005524">
    <property type="term" value="F:ATP binding"/>
    <property type="evidence" value="ECO:0007669"/>
    <property type="project" value="UniProtKB-KW"/>
</dbReference>
<keyword evidence="4" id="KW-0808">Transferase</keyword>
<dbReference type="PRINTS" id="PR00344">
    <property type="entry name" value="BCTRLSENSOR"/>
</dbReference>
<dbReference type="SUPFAM" id="SSF47384">
    <property type="entry name" value="Homodimeric domain of signal transducing histidine kinase"/>
    <property type="match status" value="1"/>
</dbReference>
<dbReference type="InterPro" id="IPR005467">
    <property type="entry name" value="His_kinase_dom"/>
</dbReference>
<dbReference type="SMART" id="SM00387">
    <property type="entry name" value="HATPase_c"/>
    <property type="match status" value="1"/>
</dbReference>
<evidence type="ECO:0000313" key="12">
    <source>
        <dbReference type="Proteomes" id="UP001212042"/>
    </source>
</evidence>
<keyword evidence="9" id="KW-1133">Transmembrane helix</keyword>
<dbReference type="InterPro" id="IPR003661">
    <property type="entry name" value="HisK_dim/P_dom"/>
</dbReference>
<keyword evidence="12" id="KW-1185">Reference proteome</keyword>
<comment type="caution">
    <text evidence="11">The sequence shown here is derived from an EMBL/GenBank/DDBJ whole genome shotgun (WGS) entry which is preliminary data.</text>
</comment>
<evidence type="ECO:0000256" key="7">
    <source>
        <dbReference type="ARBA" id="ARBA00022840"/>
    </source>
</evidence>
<evidence type="ECO:0000256" key="1">
    <source>
        <dbReference type="ARBA" id="ARBA00000085"/>
    </source>
</evidence>
<evidence type="ECO:0000256" key="5">
    <source>
        <dbReference type="ARBA" id="ARBA00022741"/>
    </source>
</evidence>
<dbReference type="SMART" id="SM00388">
    <property type="entry name" value="HisKA"/>
    <property type="match status" value="1"/>
</dbReference>
<feature type="transmembrane region" description="Helical" evidence="9">
    <location>
        <begin position="232"/>
        <end position="254"/>
    </location>
</feature>
<dbReference type="InterPro" id="IPR036890">
    <property type="entry name" value="HATPase_C_sf"/>
</dbReference>
<evidence type="ECO:0000259" key="10">
    <source>
        <dbReference type="PROSITE" id="PS50109"/>
    </source>
</evidence>
<keyword evidence="7 11" id="KW-0067">ATP-binding</keyword>
<dbReference type="PROSITE" id="PS50109">
    <property type="entry name" value="HIS_KIN"/>
    <property type="match status" value="1"/>
</dbReference>
<proteinExistence type="predicted"/>
<dbReference type="RefSeq" id="WP_271347001.1">
    <property type="nucleotide sequence ID" value="NZ_JAQJZJ010000002.1"/>
</dbReference>
<dbReference type="EMBL" id="JAQJZJ010000002">
    <property type="protein sequence ID" value="MDA7086100.1"/>
    <property type="molecule type" value="Genomic_DNA"/>
</dbReference>
<reference evidence="11 12" key="1">
    <citation type="submission" date="2023-01" db="EMBL/GenBank/DDBJ databases">
        <title>Pseudomonas SA3-5T sp. nov., isolated from tidal flat sediment.</title>
        <authorList>
            <person name="Kim H.S."/>
            <person name="Kim J.-S."/>
            <person name="Suh M.K."/>
            <person name="Eom M.K."/>
            <person name="Lee J.-S."/>
        </authorList>
    </citation>
    <scope>NUCLEOTIDE SEQUENCE [LARGE SCALE GENOMIC DNA]</scope>
    <source>
        <strain evidence="11 12">SA3-5</strain>
    </source>
</reference>
<name>A0ABT4XD39_9PSED</name>
<evidence type="ECO:0000313" key="11">
    <source>
        <dbReference type="EMBL" id="MDA7086100.1"/>
    </source>
</evidence>
<evidence type="ECO:0000256" key="8">
    <source>
        <dbReference type="ARBA" id="ARBA00023012"/>
    </source>
</evidence>
<feature type="domain" description="Histidine kinase" evidence="10">
    <location>
        <begin position="283"/>
        <end position="496"/>
    </location>
</feature>
<gene>
    <name evidence="11" type="ORF">PH586_06845</name>
</gene>
<dbReference type="PANTHER" id="PTHR43065:SF10">
    <property type="entry name" value="PEROXIDE STRESS-ACTIVATED HISTIDINE KINASE MAK3"/>
    <property type="match status" value="1"/>
</dbReference>
<comment type="catalytic activity">
    <reaction evidence="1">
        <text>ATP + protein L-histidine = ADP + protein N-phospho-L-histidine.</text>
        <dbReference type="EC" id="2.7.13.3"/>
    </reaction>
</comment>
<keyword evidence="9" id="KW-0812">Transmembrane</keyword>
<evidence type="ECO:0000256" key="4">
    <source>
        <dbReference type="ARBA" id="ARBA00022679"/>
    </source>
</evidence>
<dbReference type="Pfam" id="PF02518">
    <property type="entry name" value="HATPase_c"/>
    <property type="match status" value="1"/>
</dbReference>
<dbReference type="EC" id="2.7.13.3" evidence="2"/>
<organism evidence="11 12">
    <name type="scientific">Pseudomonas aestuarii</name>
    <dbReference type="NCBI Taxonomy" id="3018340"/>
    <lineage>
        <taxon>Bacteria</taxon>
        <taxon>Pseudomonadati</taxon>
        <taxon>Pseudomonadota</taxon>
        <taxon>Gammaproteobacteria</taxon>
        <taxon>Pseudomonadales</taxon>
        <taxon>Pseudomonadaceae</taxon>
        <taxon>Pseudomonas</taxon>
    </lineage>
</organism>
<dbReference type="CDD" id="cd00082">
    <property type="entry name" value="HisKA"/>
    <property type="match status" value="1"/>
</dbReference>
<protein>
    <recommendedName>
        <fullName evidence="2">histidine kinase</fullName>
        <ecNumber evidence="2">2.7.13.3</ecNumber>
    </recommendedName>
</protein>
<keyword evidence="6" id="KW-0418">Kinase</keyword>
<dbReference type="Proteomes" id="UP001212042">
    <property type="component" value="Unassembled WGS sequence"/>
</dbReference>
<keyword evidence="3" id="KW-0597">Phosphoprotein</keyword>
<dbReference type="SUPFAM" id="SSF55874">
    <property type="entry name" value="ATPase domain of HSP90 chaperone/DNA topoisomerase II/histidine kinase"/>
    <property type="match status" value="1"/>
</dbReference>
<dbReference type="Gene3D" id="1.10.287.130">
    <property type="match status" value="1"/>
</dbReference>
<evidence type="ECO:0000256" key="2">
    <source>
        <dbReference type="ARBA" id="ARBA00012438"/>
    </source>
</evidence>
<dbReference type="PANTHER" id="PTHR43065">
    <property type="entry name" value="SENSOR HISTIDINE KINASE"/>
    <property type="match status" value="1"/>
</dbReference>
<evidence type="ECO:0000256" key="6">
    <source>
        <dbReference type="ARBA" id="ARBA00022777"/>
    </source>
</evidence>
<evidence type="ECO:0000256" key="3">
    <source>
        <dbReference type="ARBA" id="ARBA00022553"/>
    </source>
</evidence>
<keyword evidence="8" id="KW-0902">Two-component regulatory system</keyword>
<dbReference type="Pfam" id="PF00512">
    <property type="entry name" value="HisKA"/>
    <property type="match status" value="1"/>
</dbReference>
<dbReference type="InterPro" id="IPR003594">
    <property type="entry name" value="HATPase_dom"/>
</dbReference>
<evidence type="ECO:0000256" key="9">
    <source>
        <dbReference type="SAM" id="Phobius"/>
    </source>
</evidence>
<dbReference type="InterPro" id="IPR004358">
    <property type="entry name" value="Sig_transdc_His_kin-like_C"/>
</dbReference>
<keyword evidence="9" id="KW-0472">Membrane</keyword>
<dbReference type="InterPro" id="IPR036097">
    <property type="entry name" value="HisK_dim/P_sf"/>
</dbReference>
<dbReference type="Gene3D" id="3.30.565.10">
    <property type="entry name" value="Histidine kinase-like ATPase, C-terminal domain"/>
    <property type="match status" value="1"/>
</dbReference>
<sequence length="501" mass="54693">MSRKPLSPWLAALLVWLGLSLGYAYWLLGEERVRTFEAFETQSRILHRLLTQRAEQHEAILAALVAAERSLGTSTALFESFAGSLQRSYPQIVGIERYRREPTGRWTRNASQASPALAAVTLESLPALSGQARLWVLADDPEHYRLLRSSPTGTLYAIRIARARLLQPEELPAERMTAQLTSDDGLLLWQVVAQASRWSDLTPLLFRKTLGSHSQPFQLATEQSPMPERLPWLRLAIGIVTLLSISLLCCWAFAQYRHSSIARRQLALAQASRINSMGELAAGIAHELNQPLAAILANSQALAHFMADDPVDLSGAQQAAGNLARQAKRAGAIVHRLRQFLSPKADRVEPVDLRGVVEDALALTQATLRRQQIKVKTALSSGLPTVLGDAVAFEQVLVNLLLNAAEAMSECAERRLDIHLTQEGQVLRLEIADSGPGLSTEAAARLFEPFYTTKPGGLGLGLTLCASIIEQAGGRLTVEPSPAGGCRFSVILPVATQVQRQ</sequence>
<keyword evidence="5" id="KW-0547">Nucleotide-binding</keyword>